<protein>
    <recommendedName>
        <fullName evidence="4">Stage III sporulation protein AG</fullName>
    </recommendedName>
</protein>
<proteinExistence type="predicted"/>
<reference evidence="2" key="2">
    <citation type="journal article" date="2021" name="PeerJ">
        <title>Extensive microbial diversity within the chicken gut microbiome revealed by metagenomics and culture.</title>
        <authorList>
            <person name="Gilroy R."/>
            <person name="Ravi A."/>
            <person name="Getino M."/>
            <person name="Pursley I."/>
            <person name="Horton D.L."/>
            <person name="Alikhan N.F."/>
            <person name="Baker D."/>
            <person name="Gharbi K."/>
            <person name="Hall N."/>
            <person name="Watson M."/>
            <person name="Adriaenssens E.M."/>
            <person name="Foster-Nyarko E."/>
            <person name="Jarju S."/>
            <person name="Secka A."/>
            <person name="Antonio M."/>
            <person name="Oren A."/>
            <person name="Chaudhuri R.R."/>
            <person name="La Ragione R."/>
            <person name="Hildebrand F."/>
            <person name="Pallen M.J."/>
        </authorList>
    </citation>
    <scope>NUCLEOTIDE SEQUENCE</scope>
    <source>
        <strain evidence="2">ChiHjej12B11-7776</strain>
    </source>
</reference>
<evidence type="ECO:0000256" key="1">
    <source>
        <dbReference type="SAM" id="Phobius"/>
    </source>
</evidence>
<reference evidence="2" key="1">
    <citation type="submission" date="2020-10" db="EMBL/GenBank/DDBJ databases">
        <authorList>
            <person name="Gilroy R."/>
        </authorList>
    </citation>
    <scope>NUCLEOTIDE SEQUENCE</scope>
    <source>
        <strain evidence="2">ChiHjej12B11-7776</strain>
    </source>
</reference>
<keyword evidence="1" id="KW-1133">Transmembrane helix</keyword>
<keyword evidence="1" id="KW-0472">Membrane</keyword>
<dbReference type="EMBL" id="DVOC01000027">
    <property type="protein sequence ID" value="HIU90693.1"/>
    <property type="molecule type" value="Genomic_DNA"/>
</dbReference>
<organism evidence="2 3">
    <name type="scientific">Candidatus Fimimonas merdipullorum</name>
    <dbReference type="NCBI Taxonomy" id="2840822"/>
    <lineage>
        <taxon>Bacteria</taxon>
        <taxon>Pseudomonadati</taxon>
        <taxon>Myxococcota</taxon>
        <taxon>Myxococcia</taxon>
        <taxon>Myxococcales</taxon>
        <taxon>Cystobacterineae</taxon>
        <taxon>Myxococcaceae</taxon>
        <taxon>Myxococcaceae incertae sedis</taxon>
        <taxon>Candidatus Fimimonas</taxon>
    </lineage>
</organism>
<accession>A0A9D1MXB0</accession>
<evidence type="ECO:0008006" key="4">
    <source>
        <dbReference type="Google" id="ProtNLM"/>
    </source>
</evidence>
<evidence type="ECO:0000313" key="3">
    <source>
        <dbReference type="Proteomes" id="UP000886852"/>
    </source>
</evidence>
<sequence length="162" mass="17321">MNFTVLKEKLKKGREVYVAVALALVALIAYFVASSKRDDIPSETTSFDAYITSLENKIGNVIGQIEGCDGVQVAIACSVLEQSVYLTERTETTKDGVVTVTEKPVLSGGKPVVTEVLAPQISGVAVVAWGSDRAALAVKIKQLVVTLLDVEENCVQVLTYNS</sequence>
<evidence type="ECO:0000313" key="2">
    <source>
        <dbReference type="EMBL" id="HIU90693.1"/>
    </source>
</evidence>
<dbReference type="AlphaFoldDB" id="A0A9D1MXB0"/>
<name>A0A9D1MXB0_9BACT</name>
<comment type="caution">
    <text evidence="2">The sequence shown here is derived from an EMBL/GenBank/DDBJ whole genome shotgun (WGS) entry which is preliminary data.</text>
</comment>
<keyword evidence="1" id="KW-0812">Transmembrane</keyword>
<dbReference type="Proteomes" id="UP000886852">
    <property type="component" value="Unassembled WGS sequence"/>
</dbReference>
<feature type="transmembrane region" description="Helical" evidence="1">
    <location>
        <begin position="16"/>
        <end position="33"/>
    </location>
</feature>
<gene>
    <name evidence="2" type="ORF">IAC72_01575</name>
</gene>